<organism evidence="2 3">
    <name type="scientific">Streptomyces drozdowiczii</name>
    <dbReference type="NCBI Taxonomy" id="202862"/>
    <lineage>
        <taxon>Bacteria</taxon>
        <taxon>Bacillati</taxon>
        <taxon>Actinomycetota</taxon>
        <taxon>Actinomycetes</taxon>
        <taxon>Kitasatosporales</taxon>
        <taxon>Streptomycetaceae</taxon>
        <taxon>Streptomyces</taxon>
    </lineage>
</organism>
<dbReference type="InterPro" id="IPR010982">
    <property type="entry name" value="Lambda_DNA-bd_dom_sf"/>
</dbReference>
<evidence type="ECO:0000259" key="1">
    <source>
        <dbReference type="PROSITE" id="PS50943"/>
    </source>
</evidence>
<dbReference type="Pfam" id="PF01381">
    <property type="entry name" value="HTH_3"/>
    <property type="match status" value="1"/>
</dbReference>
<name>A0ABY6PQ90_9ACTN</name>
<evidence type="ECO:0000313" key="3">
    <source>
        <dbReference type="Proteomes" id="UP001164963"/>
    </source>
</evidence>
<proteinExistence type="predicted"/>
<dbReference type="SMART" id="SM00530">
    <property type="entry name" value="HTH_XRE"/>
    <property type="match status" value="1"/>
</dbReference>
<dbReference type="Proteomes" id="UP001164963">
    <property type="component" value="Chromosome"/>
</dbReference>
<dbReference type="Gene3D" id="1.10.260.40">
    <property type="entry name" value="lambda repressor-like DNA-binding domains"/>
    <property type="match status" value="1"/>
</dbReference>
<reference evidence="2" key="1">
    <citation type="journal article" date="2022" name="Front. Microbiol.">
        <title>Mirubactin C rescues the lethal effect of cell wall biosynthesis mutations in Bacillus subtilis.</title>
        <authorList>
            <person name="Kepplinger B."/>
            <person name="Wen X."/>
            <person name="Tyler A.R."/>
            <person name="Kim B.Y."/>
            <person name="Brown J."/>
            <person name="Banks P."/>
            <person name="Dashti Y."/>
            <person name="Mackenzie E.S."/>
            <person name="Wills C."/>
            <person name="Kawai Y."/>
            <person name="Waldron K.J."/>
            <person name="Allenby N.E.E."/>
            <person name="Wu L.J."/>
            <person name="Hall M.J."/>
            <person name="Errington J."/>
        </authorList>
    </citation>
    <scope>NUCLEOTIDE SEQUENCE</scope>
    <source>
        <strain evidence="2">MDA8-470</strain>
    </source>
</reference>
<keyword evidence="3" id="KW-1185">Reference proteome</keyword>
<gene>
    <name evidence="2" type="ORF">NEH16_09720</name>
</gene>
<dbReference type="PROSITE" id="PS50943">
    <property type="entry name" value="HTH_CROC1"/>
    <property type="match status" value="1"/>
</dbReference>
<dbReference type="RefSeq" id="WP_265541090.1">
    <property type="nucleotide sequence ID" value="NZ_CP098740.1"/>
</dbReference>
<feature type="domain" description="HTH cro/C1-type" evidence="1">
    <location>
        <begin position="45"/>
        <end position="99"/>
    </location>
</feature>
<dbReference type="EMBL" id="CP098740">
    <property type="protein sequence ID" value="UZK54384.1"/>
    <property type="molecule type" value="Genomic_DNA"/>
</dbReference>
<sequence>MRISSIGPVETIVSWTFLLPPARILTVNDGTEEPTTLALAVARAVAELRQSERLTLEGLADRSGLHRTTIGLAERGERLLSLAAASRLASAFGMRLSDLIAFAERNITASGDGPTMTSSATVIPRGRKRIVNPQHGENGQAFRALTGVGVEAIIEAIEETYETLDLIDDELRSKGSPPVSGLVELANLSSMIGNLLGAGFAAASGGAYIRNRPHAFPDLVPQFEGLPDLELKTALETNTPKGHLPKAGTYLTFRYVLATKDGLYTRGRANRGDTPWIWEVRCGALRKEDFSVSNTDGDSGKTAVIKSSAFKGMTRVFYAPEFLPYASRTGDYGDHSQLTIQPQ</sequence>
<protein>
    <submittedName>
        <fullName evidence="2">Helix-turn-helix domain-containing protein</fullName>
    </submittedName>
</protein>
<evidence type="ECO:0000313" key="2">
    <source>
        <dbReference type="EMBL" id="UZK54384.1"/>
    </source>
</evidence>
<dbReference type="InterPro" id="IPR001387">
    <property type="entry name" value="Cro/C1-type_HTH"/>
</dbReference>
<accession>A0ABY6PQ90</accession>
<dbReference type="SUPFAM" id="SSF47413">
    <property type="entry name" value="lambda repressor-like DNA-binding domains"/>
    <property type="match status" value="1"/>
</dbReference>